<feature type="compositionally biased region" description="Basic and acidic residues" evidence="5">
    <location>
        <begin position="886"/>
        <end position="897"/>
    </location>
</feature>
<sequence length="1264" mass="140236">MPTVLGGREKLSIVCFLLRCAYSQVTGSQHNSCAKDILEDMTQSWTSQQALGGDQAQQILYNPKDVKQSTTQSRQSRGDVQQRLTRHPHVAPHKSMLADDLKLSSDDDDTQRATHESAPWDRHSLSAQRAHTHGRRVRHSSSDSSGSDSTVGSGSSSPRSRSPSPDVQPDPASPADVQPPCNSKEGAVATRQLTAGVGRDGGLRNACELDRRGGGRGCGVEWQGQLLSKHETDHPAAAQWQLDKWLKKSHKKSDSTEQDPSQSARRRLPSPHTQRAPSPARSWDSNQEYSPSQSPIPSPQFNYSHNNTPLPSPGYSYGPSPSPFTSTCPSPSPRLSSIPSPALSVCPSPCGSLRGSRSPSPLPTHPPRSPSPSLPSPSRLRHLPEIQTQTVQTTNPTRTKVRSWIPPLPNTKNKPTNGSHPQATHQHRPRTRPTHDQEPSKLKASVTVLNSDLNHSQKSRPKSKVHPDSTPISETPKAKHTSHFEQIQGSGSSHKPRPPFQRASQLNPTRAKHLAPASRETKPGHCSQSQSTSKAAANSASGSNSRAGPSLKPRAKPWEATVPTPVQVNHTKASRKIYQAKEQEVDHRRDHPTQTEGRKHERTEDRHREKQKGRGERKEDRRLAEEQLLRRPWIQSSAEEEEEEEEEGVIERQRRREETAKGENRRKEQQHRREWQTPQVRQKPPTDAKQCRLKDNSNRQGATKKGVRAEEERELQEDLSPPPSRCPTPHRRSSSSSSSRSDSESEHPITKVPADSTSHKRLAKRGQPGAGRPDANRPKAAPPRGATAHPSEGQQGEARQKLYTLVPFGRGDKSVGSSQRGLRNLVVQIDLCLLKRVPDSTSGPAVKKPSSSPSSFSSAKDKHRDTMKHLYTPETVTKDSKRKRKLENGVSHREGKRSLPHAGGDLSDRTKPSAHTAGRNIVTETTHNGFCEEYLDSKRPLSPLSPLSNSPESSKPPPKARTSEQHHSHKNRDKTRDSAVKPKMEVECVKVSRQTQPPSECWGPAGHQGAVNKYESPHHAEYYLHEAKRMKHRADAMVDKLGKAVNYVDAALSFMECGKAMEEGPLEAKSPYTMYSETVELIRYAMRLKSHSGPGARQEDKQLAVLCFRCLALLYWQMFRLKKDHALKYSKVLLDYFKSSPKVPSTPPCWNDSGKGAEGAPPPLSPNAKHLARSSHGGSTSPSSFISIPQRIHQMAANHLTITNSVLYSYEYWEVADNLAKENKEFFNYLNTLSGPLTLHSSIAHTVQFTRQALQWIRISAKLN</sequence>
<feature type="region of interest" description="Disordered" evidence="5">
    <location>
        <begin position="65"/>
        <end position="822"/>
    </location>
</feature>
<keyword evidence="3" id="KW-0597">Phosphoprotein</keyword>
<feature type="compositionally biased region" description="Basic and acidic residues" evidence="5">
    <location>
        <begin position="684"/>
        <end position="697"/>
    </location>
</feature>
<feature type="region of interest" description="Disordered" evidence="5">
    <location>
        <begin position="1141"/>
        <end position="1183"/>
    </location>
</feature>
<evidence type="ECO:0000259" key="7">
    <source>
        <dbReference type="Pfam" id="PF18876"/>
    </source>
</evidence>
<dbReference type="InterPro" id="IPR007797">
    <property type="entry name" value="AF4/FMR2"/>
</dbReference>
<feature type="compositionally biased region" description="Polar residues" evidence="5">
    <location>
        <begin position="447"/>
        <end position="456"/>
    </location>
</feature>
<feature type="compositionally biased region" description="Low complexity" evidence="5">
    <location>
        <begin position="387"/>
        <end position="398"/>
    </location>
</feature>
<feature type="compositionally biased region" description="Low complexity" evidence="5">
    <location>
        <begin position="313"/>
        <end position="359"/>
    </location>
</feature>
<evidence type="ECO:0000256" key="6">
    <source>
        <dbReference type="SAM" id="SignalP"/>
    </source>
</evidence>
<feature type="compositionally biased region" description="Low complexity" evidence="5">
    <location>
        <begin position="940"/>
        <end position="953"/>
    </location>
</feature>
<feature type="compositionally biased region" description="Basic and acidic residues" evidence="5">
    <location>
        <begin position="96"/>
        <end position="124"/>
    </location>
</feature>
<evidence type="ECO:0000256" key="4">
    <source>
        <dbReference type="ARBA" id="ARBA00023242"/>
    </source>
</evidence>
<dbReference type="AlphaFoldDB" id="A0A9N7W1U3"/>
<feature type="compositionally biased region" description="Basic and acidic residues" evidence="5">
    <location>
        <begin position="859"/>
        <end position="868"/>
    </location>
</feature>
<dbReference type="PANTHER" id="PTHR10528:SF16">
    <property type="entry name" value="AF4_FMR2 FAMILY MEMBER 3"/>
    <property type="match status" value="1"/>
</dbReference>
<keyword evidence="4" id="KW-0539">Nucleus</keyword>
<dbReference type="Pfam" id="PF18876">
    <property type="entry name" value="AFF4_CHD"/>
    <property type="match status" value="1"/>
</dbReference>
<feature type="chain" id="PRO_5040192274" description="AF4/FMR2 C-terminal homology domain-containing protein" evidence="6">
    <location>
        <begin position="28"/>
        <end position="1264"/>
    </location>
</feature>
<dbReference type="Pfam" id="PF05110">
    <property type="entry name" value="AF-4"/>
    <property type="match status" value="1"/>
</dbReference>
<feature type="signal peptide" evidence="6">
    <location>
        <begin position="1"/>
        <end position="27"/>
    </location>
</feature>
<dbReference type="Proteomes" id="UP001153269">
    <property type="component" value="Unassembled WGS sequence"/>
</dbReference>
<feature type="compositionally biased region" description="Basic residues" evidence="5">
    <location>
        <begin position="130"/>
        <end position="139"/>
    </location>
</feature>
<evidence type="ECO:0000256" key="5">
    <source>
        <dbReference type="SAM" id="MobiDB-lite"/>
    </source>
</evidence>
<feature type="compositionally biased region" description="Polar residues" evidence="5">
    <location>
        <begin position="484"/>
        <end position="493"/>
    </location>
</feature>
<protein>
    <recommendedName>
        <fullName evidence="7">AF4/FMR2 C-terminal homology domain-containing protein</fullName>
    </recommendedName>
</protein>
<evidence type="ECO:0000256" key="3">
    <source>
        <dbReference type="ARBA" id="ARBA00022553"/>
    </source>
</evidence>
<evidence type="ECO:0000256" key="1">
    <source>
        <dbReference type="ARBA" id="ARBA00004123"/>
    </source>
</evidence>
<feature type="region of interest" description="Disordered" evidence="5">
    <location>
        <begin position="836"/>
        <end position="924"/>
    </location>
</feature>
<organism evidence="8 9">
    <name type="scientific">Pleuronectes platessa</name>
    <name type="common">European plaice</name>
    <dbReference type="NCBI Taxonomy" id="8262"/>
    <lineage>
        <taxon>Eukaryota</taxon>
        <taxon>Metazoa</taxon>
        <taxon>Chordata</taxon>
        <taxon>Craniata</taxon>
        <taxon>Vertebrata</taxon>
        <taxon>Euteleostomi</taxon>
        <taxon>Actinopterygii</taxon>
        <taxon>Neopterygii</taxon>
        <taxon>Teleostei</taxon>
        <taxon>Neoteleostei</taxon>
        <taxon>Acanthomorphata</taxon>
        <taxon>Carangaria</taxon>
        <taxon>Pleuronectiformes</taxon>
        <taxon>Pleuronectoidei</taxon>
        <taxon>Pleuronectidae</taxon>
        <taxon>Pleuronectes</taxon>
    </lineage>
</organism>
<dbReference type="EMBL" id="CADEAL010004401">
    <property type="protein sequence ID" value="CAB1458726.1"/>
    <property type="molecule type" value="Genomic_DNA"/>
</dbReference>
<gene>
    <name evidence="8" type="ORF">PLEPLA_LOCUS46557</name>
</gene>
<evidence type="ECO:0000256" key="2">
    <source>
        <dbReference type="ARBA" id="ARBA00007354"/>
    </source>
</evidence>
<keyword evidence="9" id="KW-1185">Reference proteome</keyword>
<evidence type="ECO:0000313" key="9">
    <source>
        <dbReference type="Proteomes" id="UP001153269"/>
    </source>
</evidence>
<dbReference type="InterPro" id="IPR043640">
    <property type="entry name" value="AF4/FMR2_CHD"/>
</dbReference>
<feature type="compositionally biased region" description="Polar residues" evidence="5">
    <location>
        <begin position="68"/>
        <end position="83"/>
    </location>
</feature>
<feature type="compositionally biased region" description="Low complexity" evidence="5">
    <location>
        <begin position="849"/>
        <end position="858"/>
    </location>
</feature>
<proteinExistence type="inferred from homology"/>
<feature type="compositionally biased region" description="Pro residues" evidence="5">
    <location>
        <begin position="360"/>
        <end position="375"/>
    </location>
</feature>
<comment type="caution">
    <text evidence="8">The sequence shown here is derived from an EMBL/GenBank/DDBJ whole genome shotgun (WGS) entry which is preliminary data.</text>
</comment>
<feature type="compositionally biased region" description="Basic and acidic residues" evidence="5">
    <location>
        <begin position="579"/>
        <end position="629"/>
    </location>
</feature>
<comment type="subcellular location">
    <subcellularLocation>
        <location evidence="1">Nucleus</location>
    </subcellularLocation>
</comment>
<dbReference type="GO" id="GO:0010468">
    <property type="term" value="P:regulation of gene expression"/>
    <property type="evidence" value="ECO:0007669"/>
    <property type="project" value="InterPro"/>
</dbReference>
<feature type="domain" description="AF4/FMR2 C-terminal homology" evidence="7">
    <location>
        <begin position="1015"/>
        <end position="1263"/>
    </location>
</feature>
<dbReference type="GO" id="GO:0032783">
    <property type="term" value="C:super elongation complex"/>
    <property type="evidence" value="ECO:0007669"/>
    <property type="project" value="TreeGrafter"/>
</dbReference>
<keyword evidence="6" id="KW-0732">Signal</keyword>
<dbReference type="PANTHER" id="PTHR10528">
    <property type="entry name" value="AF4/FMR2 FAMILY MEMBER"/>
    <property type="match status" value="1"/>
</dbReference>
<feature type="compositionally biased region" description="Basic and acidic residues" evidence="5">
    <location>
        <begin position="649"/>
        <end position="675"/>
    </location>
</feature>
<feature type="region of interest" description="Disordered" evidence="5">
    <location>
        <begin position="936"/>
        <end position="982"/>
    </location>
</feature>
<feature type="compositionally biased region" description="Acidic residues" evidence="5">
    <location>
        <begin position="638"/>
        <end position="648"/>
    </location>
</feature>
<feature type="compositionally biased region" description="Low complexity" evidence="5">
    <location>
        <begin position="527"/>
        <end position="550"/>
    </location>
</feature>
<feature type="compositionally biased region" description="Low complexity" evidence="5">
    <location>
        <begin position="142"/>
        <end position="165"/>
    </location>
</feature>
<name>A0A9N7W1U3_PLEPL</name>
<feature type="compositionally biased region" description="Low complexity" evidence="5">
    <location>
        <begin position="1174"/>
        <end position="1183"/>
    </location>
</feature>
<accession>A0A9N7W1U3</accession>
<evidence type="ECO:0000313" key="8">
    <source>
        <dbReference type="EMBL" id="CAB1458726.1"/>
    </source>
</evidence>
<reference evidence="8" key="1">
    <citation type="submission" date="2020-03" db="EMBL/GenBank/DDBJ databases">
        <authorList>
            <person name="Weist P."/>
        </authorList>
    </citation>
    <scope>NUCLEOTIDE SEQUENCE</scope>
</reference>
<comment type="similarity">
    <text evidence="2">Belongs to the AF4 family.</text>
</comment>